<dbReference type="EC" id="3.1.1.97" evidence="10"/>
<feature type="coiled-coil region" evidence="13">
    <location>
        <begin position="65"/>
        <end position="94"/>
    </location>
</feature>
<evidence type="ECO:0000256" key="4">
    <source>
        <dbReference type="ARBA" id="ARBA00022553"/>
    </source>
</evidence>
<reference evidence="14 15" key="1">
    <citation type="submission" date="2020-04" db="EMBL/GenBank/DDBJ databases">
        <authorList>
            <person name="Laetsch R D."/>
            <person name="Stevens L."/>
            <person name="Kumar S."/>
            <person name="Blaxter L. M."/>
        </authorList>
    </citation>
    <scope>NUCLEOTIDE SEQUENCE [LARGE SCALE GENOMIC DNA]</scope>
</reference>
<dbReference type="InterPro" id="IPR052415">
    <property type="entry name" value="Diphthine_MTase"/>
</dbReference>
<evidence type="ECO:0000256" key="5">
    <source>
        <dbReference type="ARBA" id="ARBA00022574"/>
    </source>
</evidence>
<comment type="caution">
    <text evidence="14">The sequence shown here is derived from an EMBL/GenBank/DDBJ whole genome shotgun (WGS) entry which is preliminary data.</text>
</comment>
<dbReference type="InterPro" id="IPR017266">
    <property type="entry name" value="DOC_1/2"/>
</dbReference>
<organism evidence="14 15">
    <name type="scientific">Caenorhabditis bovis</name>
    <dbReference type="NCBI Taxonomy" id="2654633"/>
    <lineage>
        <taxon>Eukaryota</taxon>
        <taxon>Metazoa</taxon>
        <taxon>Ecdysozoa</taxon>
        <taxon>Nematoda</taxon>
        <taxon>Chromadorea</taxon>
        <taxon>Rhabditida</taxon>
        <taxon>Rhabditina</taxon>
        <taxon>Rhabditomorpha</taxon>
        <taxon>Rhabditoidea</taxon>
        <taxon>Rhabditidae</taxon>
        <taxon>Peloderinae</taxon>
        <taxon>Caenorhabditis</taxon>
    </lineage>
</organism>
<evidence type="ECO:0000313" key="15">
    <source>
        <dbReference type="Proteomes" id="UP000494206"/>
    </source>
</evidence>
<comment type="catalytic activity">
    <reaction evidence="11">
        <text>diphthine methyl ester-[translation elongation factor 2] + H2O = diphthine-[translation elongation factor 2] + methanol + H(+)</text>
        <dbReference type="Rhea" id="RHEA:42656"/>
        <dbReference type="Rhea" id="RHEA-COMP:10172"/>
        <dbReference type="Rhea" id="RHEA-COMP:10173"/>
        <dbReference type="ChEBI" id="CHEBI:15377"/>
        <dbReference type="ChEBI" id="CHEBI:15378"/>
        <dbReference type="ChEBI" id="CHEBI:17790"/>
        <dbReference type="ChEBI" id="CHEBI:79005"/>
        <dbReference type="ChEBI" id="CHEBI:82696"/>
        <dbReference type="EC" id="3.1.1.97"/>
    </reaction>
</comment>
<comment type="pathway">
    <text evidence="2">Protein modification; peptidyl-diphthamide biosynthesis.</text>
</comment>
<dbReference type="Pfam" id="PF09806">
    <property type="entry name" value="CDK2AP"/>
    <property type="match status" value="1"/>
</dbReference>
<dbReference type="InterPro" id="IPR001680">
    <property type="entry name" value="WD40_rpt"/>
</dbReference>
<dbReference type="InterPro" id="IPR036322">
    <property type="entry name" value="WD40_repeat_dom_sf"/>
</dbReference>
<dbReference type="Pfam" id="PF00400">
    <property type="entry name" value="WD40"/>
    <property type="match status" value="1"/>
</dbReference>
<dbReference type="Proteomes" id="UP000494206">
    <property type="component" value="Unassembled WGS sequence"/>
</dbReference>
<evidence type="ECO:0000256" key="10">
    <source>
        <dbReference type="ARBA" id="ARBA00039131"/>
    </source>
</evidence>
<keyword evidence="5 12" id="KW-0853">WD repeat</keyword>
<dbReference type="PANTHER" id="PTHR46042">
    <property type="entry name" value="DIPHTHINE METHYLTRANSFERASE"/>
    <property type="match status" value="1"/>
</dbReference>
<gene>
    <name evidence="14" type="ORF">CBOVIS_LOCUS4686</name>
</gene>
<dbReference type="Gene3D" id="6.10.140.1300">
    <property type="match status" value="1"/>
</dbReference>
<dbReference type="EMBL" id="CADEPM010000003">
    <property type="protein sequence ID" value="CAB3402009.1"/>
    <property type="molecule type" value="Genomic_DNA"/>
</dbReference>
<evidence type="ECO:0000256" key="2">
    <source>
        <dbReference type="ARBA" id="ARBA00005156"/>
    </source>
</evidence>
<evidence type="ECO:0000256" key="13">
    <source>
        <dbReference type="SAM" id="Coils"/>
    </source>
</evidence>
<keyword evidence="4" id="KW-0597">Phosphoprotein</keyword>
<keyword evidence="13" id="KW-0175">Coiled coil</keyword>
<comment type="similarity">
    <text evidence="3">Belongs to the CDK2AP family.</text>
</comment>
<protein>
    <recommendedName>
        <fullName evidence="10">methylated diphthine methylhydrolase</fullName>
        <ecNumber evidence="10">3.1.1.97</ecNumber>
    </recommendedName>
</protein>
<evidence type="ECO:0000256" key="9">
    <source>
        <dbReference type="ARBA" id="ARBA00038092"/>
    </source>
</evidence>
<evidence type="ECO:0000256" key="8">
    <source>
        <dbReference type="ARBA" id="ARBA00023242"/>
    </source>
</evidence>
<evidence type="ECO:0000256" key="1">
    <source>
        <dbReference type="ARBA" id="ARBA00004123"/>
    </source>
</evidence>
<dbReference type="InterPro" id="IPR015943">
    <property type="entry name" value="WD40/YVTN_repeat-like_dom_sf"/>
</dbReference>
<proteinExistence type="inferred from homology"/>
<dbReference type="SMART" id="SM00320">
    <property type="entry name" value="WD40"/>
    <property type="match status" value="2"/>
</dbReference>
<evidence type="ECO:0000256" key="12">
    <source>
        <dbReference type="PROSITE-ProRule" id="PRU00221"/>
    </source>
</evidence>
<evidence type="ECO:0000256" key="6">
    <source>
        <dbReference type="ARBA" id="ARBA00022737"/>
    </source>
</evidence>
<evidence type="ECO:0000256" key="7">
    <source>
        <dbReference type="ARBA" id="ARBA00022801"/>
    </source>
</evidence>
<dbReference type="SUPFAM" id="SSF50978">
    <property type="entry name" value="WD40 repeat-like"/>
    <property type="match status" value="1"/>
</dbReference>
<comment type="similarity">
    <text evidence="9">Belongs to the DPH7 family.</text>
</comment>
<feature type="repeat" description="WD" evidence="12">
    <location>
        <begin position="207"/>
        <end position="248"/>
    </location>
</feature>
<name>A0A8S1EVG1_9PELO</name>
<keyword evidence="8" id="KW-0539">Nucleus</keyword>
<evidence type="ECO:0000256" key="11">
    <source>
        <dbReference type="ARBA" id="ARBA00047551"/>
    </source>
</evidence>
<keyword evidence="15" id="KW-1185">Reference proteome</keyword>
<keyword evidence="7" id="KW-0378">Hydrolase</keyword>
<accession>A0A8S1EVG1</accession>
<dbReference type="PROSITE" id="PS50082">
    <property type="entry name" value="WD_REPEATS_2"/>
    <property type="match status" value="1"/>
</dbReference>
<dbReference type="PANTHER" id="PTHR46042:SF1">
    <property type="entry name" value="DIPHTHINE METHYLTRANSFERASE"/>
    <property type="match status" value="1"/>
</dbReference>
<dbReference type="AlphaFoldDB" id="A0A8S1EVG1"/>
<dbReference type="Gene3D" id="2.130.10.10">
    <property type="entry name" value="YVTN repeat-like/Quinoprotein amine dehydrogenase"/>
    <property type="match status" value="1"/>
</dbReference>
<comment type="subcellular location">
    <subcellularLocation>
        <location evidence="1">Nucleus</location>
    </subcellularLocation>
</comment>
<dbReference type="OrthoDB" id="1930760at2759"/>
<sequence length="364" mass="40329">MSEELANVLANLPTYQPGTPNYQQLLNIIEEIGRDLRASYTFNKITTDRLKRNIINARVLVRGCLVDAENDKKKADIAIEKQRQQQAAEAAKQKNDSRSGSLCIIAVENDGISLEQEILTSAGVFRFEFRNPSTIIAALTDGNLVVQKFKEPISDDSIPVSSNMLLDVAVSDSSLTATSDNKGFAYIVDLNTAMIVSSWLAHTLPYMDNTGCEVWSCAIEKSGNLLATGGEDATMKIWDCRTKTSIGQCKLFDAGVVFVNFQESDENLILTGSYDEHVRLIDRRNLKSAVIDEKLGGGVWNIEKRENGDYIAACMYGGYAVLDKDLKIIRQNRDAGKNLLYGATFVSERALYCTFNDYLVVLDD</sequence>
<dbReference type="GO" id="GO:0061685">
    <property type="term" value="F:diphthine methylesterase activity"/>
    <property type="evidence" value="ECO:0007669"/>
    <property type="project" value="UniProtKB-EC"/>
</dbReference>
<keyword evidence="6" id="KW-0677">Repeat</keyword>
<dbReference type="GO" id="GO:0017183">
    <property type="term" value="P:protein histidyl modification to diphthamide"/>
    <property type="evidence" value="ECO:0007669"/>
    <property type="project" value="TreeGrafter"/>
</dbReference>
<evidence type="ECO:0000313" key="14">
    <source>
        <dbReference type="EMBL" id="CAB3402009.1"/>
    </source>
</evidence>
<evidence type="ECO:0000256" key="3">
    <source>
        <dbReference type="ARBA" id="ARBA00008485"/>
    </source>
</evidence>
<dbReference type="GO" id="GO:0005737">
    <property type="term" value="C:cytoplasm"/>
    <property type="evidence" value="ECO:0007669"/>
    <property type="project" value="TreeGrafter"/>
</dbReference>
<dbReference type="GO" id="GO:0005634">
    <property type="term" value="C:nucleus"/>
    <property type="evidence" value="ECO:0007669"/>
    <property type="project" value="UniProtKB-SubCell"/>
</dbReference>